<evidence type="ECO:0000256" key="2">
    <source>
        <dbReference type="ARBA" id="ARBA00023125"/>
    </source>
</evidence>
<evidence type="ECO:0000256" key="1">
    <source>
        <dbReference type="ARBA" id="ARBA00023015"/>
    </source>
</evidence>
<evidence type="ECO:0000259" key="4">
    <source>
        <dbReference type="PROSITE" id="PS01124"/>
    </source>
</evidence>
<dbReference type="AlphaFoldDB" id="A0A2J9VJM0"/>
<dbReference type="Pfam" id="PF12833">
    <property type="entry name" value="HTH_18"/>
    <property type="match status" value="1"/>
</dbReference>
<comment type="caution">
    <text evidence="5">The sequence shown here is derived from an EMBL/GenBank/DDBJ whole genome shotgun (WGS) entry which is preliminary data.</text>
</comment>
<evidence type="ECO:0000313" key="5">
    <source>
        <dbReference type="EMBL" id="PNM63980.1"/>
    </source>
</evidence>
<dbReference type="GO" id="GO:0003700">
    <property type="term" value="F:DNA-binding transcription factor activity"/>
    <property type="evidence" value="ECO:0007669"/>
    <property type="project" value="InterPro"/>
</dbReference>
<dbReference type="PROSITE" id="PS00041">
    <property type="entry name" value="HTH_ARAC_FAMILY_1"/>
    <property type="match status" value="1"/>
</dbReference>
<dbReference type="InterPro" id="IPR032783">
    <property type="entry name" value="AraC_lig"/>
</dbReference>
<dbReference type="PANTHER" id="PTHR46796:SF7">
    <property type="entry name" value="ARAC FAMILY TRANSCRIPTIONAL REGULATOR"/>
    <property type="match status" value="1"/>
</dbReference>
<evidence type="ECO:0000256" key="3">
    <source>
        <dbReference type="ARBA" id="ARBA00023163"/>
    </source>
</evidence>
<dbReference type="PROSITE" id="PS01124">
    <property type="entry name" value="HTH_ARAC_FAMILY_2"/>
    <property type="match status" value="1"/>
</dbReference>
<dbReference type="InterPro" id="IPR009057">
    <property type="entry name" value="Homeodomain-like_sf"/>
</dbReference>
<dbReference type="RefSeq" id="WP_005514284.1">
    <property type="nucleotide sequence ID" value="NZ_CAWMSS010000002.1"/>
</dbReference>
<organism evidence="5 6">
    <name type="scientific">Vibrio mimicus</name>
    <dbReference type="NCBI Taxonomy" id="674"/>
    <lineage>
        <taxon>Bacteria</taxon>
        <taxon>Pseudomonadati</taxon>
        <taxon>Pseudomonadota</taxon>
        <taxon>Gammaproteobacteria</taxon>
        <taxon>Vibrionales</taxon>
        <taxon>Vibrionaceae</taxon>
        <taxon>Vibrio</taxon>
    </lineage>
</organism>
<dbReference type="OrthoDB" id="9783876at2"/>
<proteinExistence type="predicted"/>
<dbReference type="Pfam" id="PF12852">
    <property type="entry name" value="Cupin_6"/>
    <property type="match status" value="1"/>
</dbReference>
<dbReference type="SMART" id="SM00342">
    <property type="entry name" value="HTH_ARAC"/>
    <property type="match status" value="1"/>
</dbReference>
<dbReference type="InterPro" id="IPR018062">
    <property type="entry name" value="HTH_AraC-typ_CS"/>
</dbReference>
<dbReference type="Proteomes" id="UP000053748">
    <property type="component" value="Unassembled WGS sequence"/>
</dbReference>
<keyword evidence="6" id="KW-1185">Reference proteome</keyword>
<keyword evidence="3" id="KW-0804">Transcription</keyword>
<gene>
    <name evidence="5" type="ORF">AL544_003400</name>
</gene>
<accession>A0A2J9VJM0</accession>
<dbReference type="PANTHER" id="PTHR46796">
    <property type="entry name" value="HTH-TYPE TRANSCRIPTIONAL ACTIVATOR RHAS-RELATED"/>
    <property type="match status" value="1"/>
</dbReference>
<keyword evidence="2" id="KW-0238">DNA-binding</keyword>
<feature type="domain" description="HTH araC/xylS-type" evidence="4">
    <location>
        <begin position="171"/>
        <end position="268"/>
    </location>
</feature>
<dbReference type="EMBL" id="LOSJ02000001">
    <property type="protein sequence ID" value="PNM63980.1"/>
    <property type="molecule type" value="Genomic_DNA"/>
</dbReference>
<keyword evidence="1" id="KW-0805">Transcription regulation</keyword>
<sequence>MDALSSLIQHAAPKASLFFSGNLCQSSESEEHANGGQLHLLRRGELALHQTGSAIQIISEPTLIVYPRGRHHRLQPLHFSGCDLVCARLTFRDSPLFRALPDALIIPLTKLDGLAPTINLLFDEAFSQRYAHNAVVASLLDLLLLLLLRHLVEHNLCESGLLAAMTDTKLVKAIEAIHANPDTPWTIVDLAKLAGMSRAQFAARFHQVIGQPPLSYVTESRLLLAQQLLLAGQPVKFIALEVGYSGGVAFSRAFERQFGLTPTRWLQHQKNIGTEAIEPTE</sequence>
<evidence type="ECO:0000313" key="6">
    <source>
        <dbReference type="Proteomes" id="UP000053748"/>
    </source>
</evidence>
<dbReference type="SUPFAM" id="SSF46689">
    <property type="entry name" value="Homeodomain-like"/>
    <property type="match status" value="2"/>
</dbReference>
<name>A0A2J9VJM0_VIBMI</name>
<protein>
    <submittedName>
        <fullName evidence="5">AraC family transcriptional regulator</fullName>
    </submittedName>
</protein>
<dbReference type="GO" id="GO:0043565">
    <property type="term" value="F:sequence-specific DNA binding"/>
    <property type="evidence" value="ECO:0007669"/>
    <property type="project" value="InterPro"/>
</dbReference>
<dbReference type="Gene3D" id="1.10.10.60">
    <property type="entry name" value="Homeodomain-like"/>
    <property type="match status" value="2"/>
</dbReference>
<dbReference type="InterPro" id="IPR050204">
    <property type="entry name" value="AraC_XylS_family_regulators"/>
</dbReference>
<dbReference type="InterPro" id="IPR018060">
    <property type="entry name" value="HTH_AraC"/>
</dbReference>
<dbReference type="STRING" id="674.VM_15590"/>
<reference evidence="5" key="1">
    <citation type="submission" date="2017-12" db="EMBL/GenBank/DDBJ databases">
        <title>FDA dAtabase for Regulatory Grade micrObial Sequences (FDA-ARGOS): Supporting development and validation of Infectious Disease Dx tests.</title>
        <authorList>
            <person name="Hoffmann M."/>
            <person name="Allard M."/>
            <person name="Evans P."/>
            <person name="Brown E."/>
            <person name="Tallon L.J."/>
            <person name="Sadzewicz L."/>
            <person name="Sengamalay N."/>
            <person name="Ott S."/>
            <person name="Godinez A."/>
            <person name="Nagaraj S."/>
            <person name="Vavikolanu K."/>
            <person name="Aluvathingal J."/>
            <person name="Nadendla S."/>
            <person name="Hobson J."/>
            <person name="Sichtig H."/>
        </authorList>
    </citation>
    <scope>NUCLEOTIDE SEQUENCE [LARGE SCALE GENOMIC DNA]</scope>
    <source>
        <strain evidence="5">FDAARGOS_113</strain>
    </source>
</reference>